<feature type="non-terminal residue" evidence="8">
    <location>
        <position position="226"/>
    </location>
</feature>
<keyword evidence="5" id="KW-0009">Actin-binding</keyword>
<comment type="caution">
    <text evidence="5">Lacks conserved residue(s) required for the propagation of feature annotation.</text>
</comment>
<dbReference type="Gene3D" id="1.20.58.530">
    <property type="match status" value="1"/>
</dbReference>
<evidence type="ECO:0000313" key="7">
    <source>
        <dbReference type="Proteomes" id="UP001652624"/>
    </source>
</evidence>
<dbReference type="Gene3D" id="3.40.850.10">
    <property type="entry name" value="Kinesin motor domain"/>
    <property type="match status" value="1"/>
</dbReference>
<evidence type="ECO:0000256" key="3">
    <source>
        <dbReference type="ARBA" id="ARBA00023123"/>
    </source>
</evidence>
<dbReference type="PANTHER" id="PTHR47335">
    <property type="entry name" value="UNCONVENTIONAL MYOSIN-XVI"/>
    <property type="match status" value="1"/>
</dbReference>
<dbReference type="RefSeq" id="XP_060039938.1">
    <property type="nucleotide sequence ID" value="XM_060183955.1"/>
</dbReference>
<keyword evidence="7" id="KW-1185">Reference proteome</keyword>
<evidence type="ECO:0000256" key="5">
    <source>
        <dbReference type="PROSITE-ProRule" id="PRU00782"/>
    </source>
</evidence>
<dbReference type="Pfam" id="PF00063">
    <property type="entry name" value="Myosin_head"/>
    <property type="match status" value="1"/>
</dbReference>
<keyword evidence="2" id="KW-0067">ATP-binding</keyword>
<evidence type="ECO:0000313" key="8">
    <source>
        <dbReference type="RefSeq" id="XP_060039938.1"/>
    </source>
</evidence>
<dbReference type="InterPro" id="IPR052838">
    <property type="entry name" value="Myosin-XVI"/>
</dbReference>
<dbReference type="InterPro" id="IPR027417">
    <property type="entry name" value="P-loop_NTPase"/>
</dbReference>
<evidence type="ECO:0000256" key="4">
    <source>
        <dbReference type="ARBA" id="ARBA00023175"/>
    </source>
</evidence>
<dbReference type="PANTHER" id="PTHR47335:SF1">
    <property type="entry name" value="UNCONVENTIONAL MYOSIN-XVI"/>
    <property type="match status" value="1"/>
</dbReference>
<keyword evidence="1" id="KW-0547">Nucleotide-binding</keyword>
<dbReference type="SUPFAM" id="SSF52540">
    <property type="entry name" value="P-loop containing nucleoside triphosphate hydrolases"/>
    <property type="match status" value="1"/>
</dbReference>
<comment type="similarity">
    <text evidence="5">Belongs to the TRAFAC class myosin-kinesin ATPase superfamily. Myosin family.</text>
</comment>
<protein>
    <submittedName>
        <fullName evidence="8">Unconventional myosin-XVI-like</fullName>
    </submittedName>
</protein>
<dbReference type="Proteomes" id="UP001652624">
    <property type="component" value="Unplaced"/>
</dbReference>
<dbReference type="GeneID" id="132536321"/>
<dbReference type="PROSITE" id="PS51456">
    <property type="entry name" value="MYOSIN_MOTOR"/>
    <property type="match status" value="1"/>
</dbReference>
<name>A0ABM3WTN6_ERIEU</name>
<organism evidence="7 8">
    <name type="scientific">Erinaceus europaeus</name>
    <name type="common">Western European hedgehog</name>
    <dbReference type="NCBI Taxonomy" id="9365"/>
    <lineage>
        <taxon>Eukaryota</taxon>
        <taxon>Metazoa</taxon>
        <taxon>Chordata</taxon>
        <taxon>Craniata</taxon>
        <taxon>Vertebrata</taxon>
        <taxon>Euteleostomi</taxon>
        <taxon>Mammalia</taxon>
        <taxon>Eutheria</taxon>
        <taxon>Laurasiatheria</taxon>
        <taxon>Eulipotyphla</taxon>
        <taxon>Erinaceidae</taxon>
        <taxon>Erinaceinae</taxon>
        <taxon>Erinaceus</taxon>
    </lineage>
</organism>
<evidence type="ECO:0000256" key="2">
    <source>
        <dbReference type="ARBA" id="ARBA00022840"/>
    </source>
</evidence>
<dbReference type="InterPro" id="IPR001609">
    <property type="entry name" value="Myosin_head_motor_dom-like"/>
</dbReference>
<keyword evidence="3 5" id="KW-0518">Myosin</keyword>
<evidence type="ECO:0000256" key="1">
    <source>
        <dbReference type="ARBA" id="ARBA00022741"/>
    </source>
</evidence>
<gene>
    <name evidence="8" type="primary">LOC132536321</name>
</gene>
<feature type="domain" description="Myosin motor" evidence="6">
    <location>
        <begin position="1"/>
        <end position="226"/>
    </location>
</feature>
<feature type="non-terminal residue" evidence="8">
    <location>
        <position position="1"/>
    </location>
</feature>
<evidence type="ECO:0000259" key="6">
    <source>
        <dbReference type="PROSITE" id="PS51456"/>
    </source>
</evidence>
<dbReference type="InterPro" id="IPR036961">
    <property type="entry name" value="Kinesin_motor_dom_sf"/>
</dbReference>
<accession>A0ABM3WTN6</accession>
<reference evidence="8" key="1">
    <citation type="submission" date="2025-08" db="UniProtKB">
        <authorList>
            <consortium name="RefSeq"/>
        </authorList>
    </citation>
    <scope>IDENTIFICATION</scope>
</reference>
<sequence>SQTWAIGILDVFGFEEFQKNEFEQLCVNMTNEKVQEYISQELFLQEQEECVQEGVAMETTYSPGNQAGVLDFFFQEPAGFLSLLDEESHALWAAEPGLPRKLQGLLDASNSNAVYSPAKDGNGNVAFREQGAAFTVMHYAGRVTYEITGTAEKNRDALSQSLLFLMKTSDNVIIRHLFQSKLSPTGSLVPSYPPFKFRGQKSAVLSKRLAVASFARGDRNYLELSK</sequence>
<proteinExistence type="inferred from homology"/>
<keyword evidence="4" id="KW-0505">Motor protein</keyword>